<dbReference type="PROSITE" id="PS51257">
    <property type="entry name" value="PROKAR_LIPOPROTEIN"/>
    <property type="match status" value="1"/>
</dbReference>
<organism evidence="1 2">
    <name type="scientific">Marinithermus hydrothermalis (strain DSM 14884 / JCM 11576 / T1)</name>
    <dbReference type="NCBI Taxonomy" id="869210"/>
    <lineage>
        <taxon>Bacteria</taxon>
        <taxon>Thermotogati</taxon>
        <taxon>Deinococcota</taxon>
        <taxon>Deinococci</taxon>
        <taxon>Thermales</taxon>
        <taxon>Thermaceae</taxon>
        <taxon>Marinithermus</taxon>
    </lineage>
</organism>
<dbReference type="HOGENOM" id="CLU_1873304_0_0_0"/>
<dbReference type="KEGG" id="mhd:Marky_0795"/>
<evidence type="ECO:0000313" key="2">
    <source>
        <dbReference type="Proteomes" id="UP000007030"/>
    </source>
</evidence>
<evidence type="ECO:0000313" key="1">
    <source>
        <dbReference type="EMBL" id="AEB11543.1"/>
    </source>
</evidence>
<dbReference type="AlphaFoldDB" id="F2NM73"/>
<dbReference type="eggNOG" id="ENOG503380E">
    <property type="taxonomic scope" value="Bacteria"/>
</dbReference>
<evidence type="ECO:0008006" key="3">
    <source>
        <dbReference type="Google" id="ProtNLM"/>
    </source>
</evidence>
<dbReference type="RefSeq" id="WP_013703594.1">
    <property type="nucleotide sequence ID" value="NC_015387.1"/>
</dbReference>
<name>F2NM73_MARHT</name>
<reference evidence="1 2" key="1">
    <citation type="journal article" date="2012" name="Stand. Genomic Sci.">
        <title>Complete genome sequence of the aerobic, heterotroph Marinithermus hydrothermalis type strain (T1(T)) from a deep-sea hydrothermal vent chimney.</title>
        <authorList>
            <person name="Copeland A."/>
            <person name="Gu W."/>
            <person name="Yasawong M."/>
            <person name="Lapidus A."/>
            <person name="Lucas S."/>
            <person name="Deshpande S."/>
            <person name="Pagani I."/>
            <person name="Tapia R."/>
            <person name="Cheng J.F."/>
            <person name="Goodwin L.A."/>
            <person name="Pitluck S."/>
            <person name="Liolios K."/>
            <person name="Ivanova N."/>
            <person name="Mavromatis K."/>
            <person name="Mikhailova N."/>
            <person name="Pati A."/>
            <person name="Chen A."/>
            <person name="Palaniappan K."/>
            <person name="Land M."/>
            <person name="Pan C."/>
            <person name="Brambilla E.M."/>
            <person name="Rohde M."/>
            <person name="Tindall B.J."/>
            <person name="Sikorski J."/>
            <person name="Goker M."/>
            <person name="Detter J.C."/>
            <person name="Bristow J."/>
            <person name="Eisen J.A."/>
            <person name="Markowitz V."/>
            <person name="Hugenholtz P."/>
            <person name="Kyrpides N.C."/>
            <person name="Klenk H.P."/>
            <person name="Woyke T."/>
        </authorList>
    </citation>
    <scope>NUCLEOTIDE SEQUENCE [LARGE SCALE GENOMIC DNA]</scope>
    <source>
        <strain evidence="2">DSM 14884 / JCM 11576 / T1</strain>
    </source>
</reference>
<proteinExistence type="predicted"/>
<keyword evidence="2" id="KW-1185">Reference proteome</keyword>
<dbReference type="EMBL" id="CP002630">
    <property type="protein sequence ID" value="AEB11543.1"/>
    <property type="molecule type" value="Genomic_DNA"/>
</dbReference>
<dbReference type="OrthoDB" id="32668at2"/>
<gene>
    <name evidence="1" type="ordered locus">Marky_0795</name>
</gene>
<dbReference type="Proteomes" id="UP000007030">
    <property type="component" value="Chromosome"/>
</dbReference>
<protein>
    <recommendedName>
        <fullName evidence="3">Lipoprotein</fullName>
    </recommendedName>
</protein>
<sequence>MRRWVLGLGTALLLAACRYTFWPPIPPEVPFPERFSVVGTLEAVGDGARAYLNVRRVPEAGYLEARWYRDETLLLERSLFVEAPRTYTLELPLGETGLYRLVLVWQEVPVLQLDLGTPRVPTPPETPGPGEG</sequence>
<accession>F2NM73</accession>